<keyword evidence="5 8" id="KW-1133">Transmembrane helix</keyword>
<evidence type="ECO:0000256" key="1">
    <source>
        <dbReference type="ARBA" id="ARBA00004429"/>
    </source>
</evidence>
<keyword evidence="3" id="KW-0997">Cell inner membrane</keyword>
<evidence type="ECO:0000256" key="3">
    <source>
        <dbReference type="ARBA" id="ARBA00022519"/>
    </source>
</evidence>
<keyword evidence="2" id="KW-1003">Cell membrane</keyword>
<evidence type="ECO:0000256" key="8">
    <source>
        <dbReference type="SAM" id="Phobius"/>
    </source>
</evidence>
<feature type="domain" description="Mechanosensitive ion channel MscS" evidence="9">
    <location>
        <begin position="179"/>
        <end position="247"/>
    </location>
</feature>
<gene>
    <name evidence="10" type="ORF">METZ01_LOCUS249925</name>
</gene>
<dbReference type="PANTHER" id="PTHR30414">
    <property type="entry name" value="MINICONDUCTANCE MECHANOSENSITIVE CHANNEL YBDG"/>
    <property type="match status" value="1"/>
</dbReference>
<feature type="transmembrane region" description="Helical" evidence="8">
    <location>
        <begin position="160"/>
        <end position="177"/>
    </location>
</feature>
<comment type="subcellular location">
    <subcellularLocation>
        <location evidence="1">Cell inner membrane</location>
        <topology evidence="1">Multi-pass membrane protein</topology>
    </subcellularLocation>
</comment>
<dbReference type="Gene3D" id="2.30.30.60">
    <property type="match status" value="1"/>
</dbReference>
<evidence type="ECO:0000256" key="2">
    <source>
        <dbReference type="ARBA" id="ARBA00022475"/>
    </source>
</evidence>
<evidence type="ECO:0000256" key="7">
    <source>
        <dbReference type="ARBA" id="ARBA00023136"/>
    </source>
</evidence>
<evidence type="ECO:0000256" key="5">
    <source>
        <dbReference type="ARBA" id="ARBA00022989"/>
    </source>
</evidence>
<feature type="transmembrane region" description="Helical" evidence="8">
    <location>
        <begin position="20"/>
        <end position="45"/>
    </location>
</feature>
<keyword evidence="6" id="KW-0346">Stress response</keyword>
<dbReference type="SUPFAM" id="SSF50182">
    <property type="entry name" value="Sm-like ribonucleoproteins"/>
    <property type="match status" value="1"/>
</dbReference>
<evidence type="ECO:0000313" key="10">
    <source>
        <dbReference type="EMBL" id="SVB97071.1"/>
    </source>
</evidence>
<dbReference type="PANTHER" id="PTHR30414:SF0">
    <property type="entry name" value="MINICONDUCTANCE MECHANOSENSITIVE CHANNEL YBDG"/>
    <property type="match status" value="1"/>
</dbReference>
<organism evidence="10">
    <name type="scientific">marine metagenome</name>
    <dbReference type="NCBI Taxonomy" id="408172"/>
    <lineage>
        <taxon>unclassified sequences</taxon>
        <taxon>metagenomes</taxon>
        <taxon>ecological metagenomes</taxon>
    </lineage>
</organism>
<accession>A0A382IEJ5</accession>
<keyword evidence="7 8" id="KW-0472">Membrane</keyword>
<evidence type="ECO:0000259" key="9">
    <source>
        <dbReference type="Pfam" id="PF00924"/>
    </source>
</evidence>
<dbReference type="InterPro" id="IPR030192">
    <property type="entry name" value="YbdG"/>
</dbReference>
<proteinExistence type="predicted"/>
<name>A0A382IEJ5_9ZZZZ</name>
<dbReference type="InterPro" id="IPR006685">
    <property type="entry name" value="MscS_channel_2nd"/>
</dbReference>
<dbReference type="GO" id="GO:0005886">
    <property type="term" value="C:plasma membrane"/>
    <property type="evidence" value="ECO:0007669"/>
    <property type="project" value="UniProtKB-SubCell"/>
</dbReference>
<protein>
    <recommendedName>
        <fullName evidence="9">Mechanosensitive ion channel MscS domain-containing protein</fullName>
    </recommendedName>
</protein>
<evidence type="ECO:0000256" key="4">
    <source>
        <dbReference type="ARBA" id="ARBA00022692"/>
    </source>
</evidence>
<dbReference type="EMBL" id="UINC01066399">
    <property type="protein sequence ID" value="SVB97071.1"/>
    <property type="molecule type" value="Genomic_DNA"/>
</dbReference>
<sequence length="263" mass="28731">MSEMWQQLQAWMNTHGAAAPFVRAVAVLILAWVSNVVTRQVLVHWIGGLIRTTRTSVDDVLLQSDVLRRMALLAPVIVLYYGADALPGDQALVRQAVSATLMLVLLLITGAMINAFQELSNDFASASEGPIKSYSQIVKLVVYILGGLMTVAVLTGRSPWVLLSGVGALMAVIILVFRDTILNIVASVTITANRLVRVGDWIEAPAFGADGDVIDIALHTVKVQNWDKTITTIPTYKLVETSFKNWRGMSESGGRRIKRAIYI</sequence>
<feature type="transmembrane region" description="Helical" evidence="8">
    <location>
        <begin position="95"/>
        <end position="116"/>
    </location>
</feature>
<evidence type="ECO:0000256" key="6">
    <source>
        <dbReference type="ARBA" id="ARBA00023016"/>
    </source>
</evidence>
<dbReference type="Pfam" id="PF00924">
    <property type="entry name" value="MS_channel_2nd"/>
    <property type="match status" value="1"/>
</dbReference>
<feature type="transmembrane region" description="Helical" evidence="8">
    <location>
        <begin position="66"/>
        <end position="83"/>
    </location>
</feature>
<reference evidence="10" key="1">
    <citation type="submission" date="2018-05" db="EMBL/GenBank/DDBJ databases">
        <authorList>
            <person name="Lanie J.A."/>
            <person name="Ng W.-L."/>
            <person name="Kazmierczak K.M."/>
            <person name="Andrzejewski T.M."/>
            <person name="Davidsen T.M."/>
            <person name="Wayne K.J."/>
            <person name="Tettelin H."/>
            <person name="Glass J.I."/>
            <person name="Rusch D."/>
            <person name="Podicherti R."/>
            <person name="Tsui H.-C.T."/>
            <person name="Winkler M.E."/>
        </authorList>
    </citation>
    <scope>NUCLEOTIDE SEQUENCE</scope>
</reference>
<feature type="non-terminal residue" evidence="10">
    <location>
        <position position="263"/>
    </location>
</feature>
<dbReference type="GO" id="GO:0071470">
    <property type="term" value="P:cellular response to osmotic stress"/>
    <property type="evidence" value="ECO:0007669"/>
    <property type="project" value="InterPro"/>
</dbReference>
<keyword evidence="4 8" id="KW-0812">Transmembrane</keyword>
<dbReference type="InterPro" id="IPR010920">
    <property type="entry name" value="LSM_dom_sf"/>
</dbReference>
<dbReference type="GO" id="GO:0008381">
    <property type="term" value="F:mechanosensitive monoatomic ion channel activity"/>
    <property type="evidence" value="ECO:0007669"/>
    <property type="project" value="InterPro"/>
</dbReference>
<dbReference type="InterPro" id="IPR023408">
    <property type="entry name" value="MscS_beta-dom_sf"/>
</dbReference>
<dbReference type="AlphaFoldDB" id="A0A382IEJ5"/>
<feature type="transmembrane region" description="Helical" evidence="8">
    <location>
        <begin position="137"/>
        <end position="154"/>
    </location>
</feature>
<dbReference type="FunFam" id="2.30.30.60:FF:000002">
    <property type="entry name" value="Mechanosensitive ion channel family protein"/>
    <property type="match status" value="1"/>
</dbReference>